<sequence length="139" mass="14042">MSAHPYDHGHTVAGWTGCGIAVVGTAVLGAGVCTVSAPLLAAGAAVDVLALLVTWVLHLAGWGKPSGPRPREEWSWRVRDSGTRAGHAKCLGCRLAGRRGGTVVVTAAPVTVTVTGSAERAERVERVERAGADAVGAGG</sequence>
<organism evidence="2 3">
    <name type="scientific">Streptomyces lusitanus</name>
    <dbReference type="NCBI Taxonomy" id="68232"/>
    <lineage>
        <taxon>Bacteria</taxon>
        <taxon>Bacillati</taxon>
        <taxon>Actinomycetota</taxon>
        <taxon>Actinomycetes</taxon>
        <taxon>Kitasatosporales</taxon>
        <taxon>Streptomycetaceae</taxon>
        <taxon>Streptomyces</taxon>
    </lineage>
</organism>
<keyword evidence="1" id="KW-0812">Transmembrane</keyword>
<keyword evidence="1" id="KW-0472">Membrane</keyword>
<evidence type="ECO:0000313" key="2">
    <source>
        <dbReference type="EMBL" id="MDT6986379.1"/>
    </source>
</evidence>
<gene>
    <name evidence="2" type="ORF">QNO04_23260</name>
</gene>
<name>A0ABU3JWU0_9ACTN</name>
<proteinExistence type="predicted"/>
<protein>
    <submittedName>
        <fullName evidence="2">HGxxPAAW family protein</fullName>
    </submittedName>
</protein>
<accession>A0ABU3JWU0</accession>
<keyword evidence="1" id="KW-1133">Transmembrane helix</keyword>
<keyword evidence="3" id="KW-1185">Reference proteome</keyword>
<dbReference type="NCBIfam" id="NF041681">
    <property type="entry name" value="HGxxPAAW"/>
    <property type="match status" value="1"/>
</dbReference>
<feature type="transmembrane region" description="Helical" evidence="1">
    <location>
        <begin position="12"/>
        <end position="32"/>
    </location>
</feature>
<dbReference type="EMBL" id="JASKMA010000018">
    <property type="protein sequence ID" value="MDT6986379.1"/>
    <property type="molecule type" value="Genomic_DNA"/>
</dbReference>
<evidence type="ECO:0000313" key="3">
    <source>
        <dbReference type="Proteomes" id="UP001249760"/>
    </source>
</evidence>
<dbReference type="Proteomes" id="UP001249760">
    <property type="component" value="Unassembled WGS sequence"/>
</dbReference>
<dbReference type="RefSeq" id="WP_394314346.1">
    <property type="nucleotide sequence ID" value="NZ_JASKMA010000018.1"/>
</dbReference>
<evidence type="ECO:0000256" key="1">
    <source>
        <dbReference type="SAM" id="Phobius"/>
    </source>
</evidence>
<feature type="transmembrane region" description="Helical" evidence="1">
    <location>
        <begin position="38"/>
        <end position="61"/>
    </location>
</feature>
<comment type="caution">
    <text evidence="2">The sequence shown here is derived from an EMBL/GenBank/DDBJ whole genome shotgun (WGS) entry which is preliminary data.</text>
</comment>
<reference evidence="2 3" key="1">
    <citation type="submission" date="2023-05" db="EMBL/GenBank/DDBJ databases">
        <title>Streptomyces fuscus sp. nov., a brown-black pigment producing actinomyces isolated from dry sand of Sea duck farm.</title>
        <authorList>
            <person name="Xie J."/>
            <person name="Shen N."/>
        </authorList>
    </citation>
    <scope>NUCLEOTIDE SEQUENCE [LARGE SCALE GENOMIC DNA]</scope>
    <source>
        <strain evidence="2 3">CGMCC 4.1745</strain>
    </source>
</reference>